<feature type="region of interest" description="Disordered" evidence="1">
    <location>
        <begin position="1"/>
        <end position="67"/>
    </location>
</feature>
<dbReference type="Proteomes" id="UP000277580">
    <property type="component" value="Unassembled WGS sequence"/>
</dbReference>
<evidence type="ECO:0000313" key="3">
    <source>
        <dbReference type="Proteomes" id="UP000277580"/>
    </source>
</evidence>
<dbReference type="AlphaFoldDB" id="A0A3N4LDB3"/>
<feature type="region of interest" description="Disordered" evidence="1">
    <location>
        <begin position="192"/>
        <end position="277"/>
    </location>
</feature>
<sequence>MSIPRPPTTTAPLGRYSTSSNRPTFEDLNPRHSFQATPPFESDMDYRRSSFGPGSRPHSYHPQIHQEPPRHPVIIHAPSPITRYVCFQKRPSGRPWKNEWETCDHITMSISPEETEKQIRKHDEPGRDIGTCISKLGKYQLRHLRKQEDKLNKNEKDIKNFKWVVSAVGKEKKQSGGASQTFWAIYSRQSRFRPTTAPAPGRPPLPGRSQTYTHHSTAPTRREEQPYDGPIVVQSVEIPAPPRPNSFIGGRPASFSGGRPATSGGYYGSDFMSPTGPPQVQDVNPVRQGFPMFSTPGPQLREVDGRSSFTHAQLLSQAADAFPRAATRMPLGVEAQGFGYQQPHSAEPRASMPSITRTQSTRVEQPFHAEQPSKRSPRHSEARQSRRTQQTPPQERHRRSNSMAAPRVRQTENYHGHAPPSAENRKSMNRRSTAVELPEVYPEDKMNRTDRWVESSISGSSGLGTSTVGSGDGGSVIGDYVLNPPPMGKRRNSVSTYAGKDYYQNTSGNRRSMAGDYYVDAKPALEMQMQYETTPQNQRGRLEPKYVGYHGVGAKRSASRRRSRYGGAEDGDYEYESADESMEEQMRNLRVNSSTSRRGPSRPQYRRYRGLVEYGSYIHMGS</sequence>
<evidence type="ECO:0000256" key="1">
    <source>
        <dbReference type="SAM" id="MobiDB-lite"/>
    </source>
</evidence>
<organism evidence="2 3">
    <name type="scientific">Morchella conica CCBAS932</name>
    <dbReference type="NCBI Taxonomy" id="1392247"/>
    <lineage>
        <taxon>Eukaryota</taxon>
        <taxon>Fungi</taxon>
        <taxon>Dikarya</taxon>
        <taxon>Ascomycota</taxon>
        <taxon>Pezizomycotina</taxon>
        <taxon>Pezizomycetes</taxon>
        <taxon>Pezizales</taxon>
        <taxon>Morchellaceae</taxon>
        <taxon>Morchella</taxon>
    </lineage>
</organism>
<keyword evidence="3" id="KW-1185">Reference proteome</keyword>
<feature type="region of interest" description="Disordered" evidence="1">
    <location>
        <begin position="341"/>
        <end position="448"/>
    </location>
</feature>
<protein>
    <submittedName>
        <fullName evidence="2">Uncharacterized protein</fullName>
    </submittedName>
</protein>
<feature type="compositionally biased region" description="Acidic residues" evidence="1">
    <location>
        <begin position="569"/>
        <end position="583"/>
    </location>
</feature>
<feature type="compositionally biased region" description="Polar residues" evidence="1">
    <location>
        <begin position="208"/>
        <end position="219"/>
    </location>
</feature>
<name>A0A3N4LDB3_9PEZI</name>
<feature type="compositionally biased region" description="Polar residues" evidence="1">
    <location>
        <begin position="10"/>
        <end position="23"/>
    </location>
</feature>
<dbReference type="EMBL" id="ML119111">
    <property type="protein sequence ID" value="RPB15965.1"/>
    <property type="molecule type" value="Genomic_DNA"/>
</dbReference>
<feature type="region of interest" description="Disordered" evidence="1">
    <location>
        <begin position="555"/>
        <end position="605"/>
    </location>
</feature>
<dbReference type="OrthoDB" id="5406217at2759"/>
<proteinExistence type="predicted"/>
<reference evidence="2 3" key="1">
    <citation type="journal article" date="2018" name="Nat. Ecol. Evol.">
        <title>Pezizomycetes genomes reveal the molecular basis of ectomycorrhizal truffle lifestyle.</title>
        <authorList>
            <person name="Murat C."/>
            <person name="Payen T."/>
            <person name="Noel B."/>
            <person name="Kuo A."/>
            <person name="Morin E."/>
            <person name="Chen J."/>
            <person name="Kohler A."/>
            <person name="Krizsan K."/>
            <person name="Balestrini R."/>
            <person name="Da Silva C."/>
            <person name="Montanini B."/>
            <person name="Hainaut M."/>
            <person name="Levati E."/>
            <person name="Barry K.W."/>
            <person name="Belfiori B."/>
            <person name="Cichocki N."/>
            <person name="Clum A."/>
            <person name="Dockter R.B."/>
            <person name="Fauchery L."/>
            <person name="Guy J."/>
            <person name="Iotti M."/>
            <person name="Le Tacon F."/>
            <person name="Lindquist E.A."/>
            <person name="Lipzen A."/>
            <person name="Malagnac F."/>
            <person name="Mello A."/>
            <person name="Molinier V."/>
            <person name="Miyauchi S."/>
            <person name="Poulain J."/>
            <person name="Riccioni C."/>
            <person name="Rubini A."/>
            <person name="Sitrit Y."/>
            <person name="Splivallo R."/>
            <person name="Traeger S."/>
            <person name="Wang M."/>
            <person name="Zifcakova L."/>
            <person name="Wipf D."/>
            <person name="Zambonelli A."/>
            <person name="Paolocci F."/>
            <person name="Nowrousian M."/>
            <person name="Ottonello S."/>
            <person name="Baldrian P."/>
            <person name="Spatafora J.W."/>
            <person name="Henrissat B."/>
            <person name="Nagy L.G."/>
            <person name="Aury J.M."/>
            <person name="Wincker P."/>
            <person name="Grigoriev I.V."/>
            <person name="Bonfante P."/>
            <person name="Martin F.M."/>
        </authorList>
    </citation>
    <scope>NUCLEOTIDE SEQUENCE [LARGE SCALE GENOMIC DNA]</scope>
    <source>
        <strain evidence="2 3">CCBAS932</strain>
    </source>
</reference>
<dbReference type="InParanoid" id="A0A3N4LDB3"/>
<gene>
    <name evidence="2" type="ORF">P167DRAFT_562781</name>
</gene>
<dbReference type="STRING" id="1392247.A0A3N4LDB3"/>
<evidence type="ECO:0000313" key="2">
    <source>
        <dbReference type="EMBL" id="RPB15965.1"/>
    </source>
</evidence>
<accession>A0A3N4LDB3</accession>
<feature type="compositionally biased region" description="Polar residues" evidence="1">
    <location>
        <begin position="353"/>
        <end position="363"/>
    </location>
</feature>
<feature type="compositionally biased region" description="Basic and acidic residues" evidence="1">
    <location>
        <begin position="365"/>
        <end position="384"/>
    </location>
</feature>